<evidence type="ECO:0000313" key="6">
    <source>
        <dbReference type="EMBL" id="KRL47324.1"/>
    </source>
</evidence>
<proteinExistence type="inferred from homology"/>
<evidence type="ECO:0000259" key="5">
    <source>
        <dbReference type="PROSITE" id="PS50893"/>
    </source>
</evidence>
<name>A0A0R1QSD2_9LACO</name>
<keyword evidence="2" id="KW-0813">Transport</keyword>
<sequence length="219" mass="23954">MSNPLIELRHVSKQFHHRVVLHDINLTIYAHRIYGFSGPNGSGKTLTFKTILGFAKASSGQVQVNGAIIRKDTLFAPGIGFALSEYNVLPNKNGRENLALLALLAGNDQATSIDELLTLVGLSPTDPRKVKDYSLGMRQRLLVAVALIGDHPIVIFDEPTNALDEDGQQFMITLIKDLQARGKTVLVSSHDAAFLKAVSDEIFYFSDGQIVRTEACHAD</sequence>
<dbReference type="PROSITE" id="PS50893">
    <property type="entry name" value="ABC_TRANSPORTER_2"/>
    <property type="match status" value="1"/>
</dbReference>
<dbReference type="InterPro" id="IPR003439">
    <property type="entry name" value="ABC_transporter-like_ATP-bd"/>
</dbReference>
<keyword evidence="4 6" id="KW-0067">ATP-binding</keyword>
<reference evidence="6 7" key="1">
    <citation type="journal article" date="2015" name="Genome Announc.">
        <title>Expanding the biotechnology potential of lactobacilli through comparative genomics of 213 strains and associated genera.</title>
        <authorList>
            <person name="Sun Z."/>
            <person name="Harris H.M."/>
            <person name="McCann A."/>
            <person name="Guo C."/>
            <person name="Argimon S."/>
            <person name="Zhang W."/>
            <person name="Yang X."/>
            <person name="Jeffery I.B."/>
            <person name="Cooney J.C."/>
            <person name="Kagawa T.F."/>
            <person name="Liu W."/>
            <person name="Song Y."/>
            <person name="Salvetti E."/>
            <person name="Wrobel A."/>
            <person name="Rasinkangas P."/>
            <person name="Parkhill J."/>
            <person name="Rea M.C."/>
            <person name="O'Sullivan O."/>
            <person name="Ritari J."/>
            <person name="Douillard F.P."/>
            <person name="Paul Ross R."/>
            <person name="Yang R."/>
            <person name="Briner A.E."/>
            <person name="Felis G.E."/>
            <person name="de Vos W.M."/>
            <person name="Barrangou R."/>
            <person name="Klaenhammer T.R."/>
            <person name="Caufield P.W."/>
            <person name="Cui Y."/>
            <person name="Zhang H."/>
            <person name="O'Toole P.W."/>
        </authorList>
    </citation>
    <scope>NUCLEOTIDE SEQUENCE [LARGE SCALE GENOMIC DNA]</scope>
    <source>
        <strain evidence="6 7">DSM 13343</strain>
    </source>
</reference>
<feature type="domain" description="ABC transporter" evidence="5">
    <location>
        <begin position="6"/>
        <end position="218"/>
    </location>
</feature>
<dbReference type="PANTHER" id="PTHR43335:SF11">
    <property type="entry name" value="ABC TRANSPORTER RELATED"/>
    <property type="match status" value="1"/>
</dbReference>
<dbReference type="OrthoDB" id="9804819at2"/>
<dbReference type="Proteomes" id="UP000051790">
    <property type="component" value="Unassembled WGS sequence"/>
</dbReference>
<dbReference type="GO" id="GO:0005524">
    <property type="term" value="F:ATP binding"/>
    <property type="evidence" value="ECO:0007669"/>
    <property type="project" value="UniProtKB-KW"/>
</dbReference>
<dbReference type="InterPro" id="IPR017871">
    <property type="entry name" value="ABC_transporter-like_CS"/>
</dbReference>
<accession>A0A0R1QSD2</accession>
<evidence type="ECO:0000256" key="1">
    <source>
        <dbReference type="ARBA" id="ARBA00005417"/>
    </source>
</evidence>
<evidence type="ECO:0000256" key="3">
    <source>
        <dbReference type="ARBA" id="ARBA00022741"/>
    </source>
</evidence>
<dbReference type="SUPFAM" id="SSF52540">
    <property type="entry name" value="P-loop containing nucleoside triphosphate hydrolases"/>
    <property type="match status" value="1"/>
</dbReference>
<keyword evidence="7" id="KW-1185">Reference proteome</keyword>
<keyword evidence="3" id="KW-0547">Nucleotide-binding</keyword>
<organism evidence="6 7">
    <name type="scientific">Lacticaseibacillus manihotivorans DSM 13343 = JCM 12514</name>
    <dbReference type="NCBI Taxonomy" id="1423769"/>
    <lineage>
        <taxon>Bacteria</taxon>
        <taxon>Bacillati</taxon>
        <taxon>Bacillota</taxon>
        <taxon>Bacilli</taxon>
        <taxon>Lactobacillales</taxon>
        <taxon>Lactobacillaceae</taxon>
        <taxon>Lacticaseibacillus</taxon>
    </lineage>
</organism>
<dbReference type="InterPro" id="IPR003593">
    <property type="entry name" value="AAA+_ATPase"/>
</dbReference>
<dbReference type="AlphaFoldDB" id="A0A0R1QSD2"/>
<dbReference type="SMART" id="SM00382">
    <property type="entry name" value="AAA"/>
    <property type="match status" value="1"/>
</dbReference>
<protein>
    <submittedName>
        <fullName evidence="6">ABC transporter ATP-binding protein</fullName>
    </submittedName>
</protein>
<comment type="caution">
    <text evidence="6">The sequence shown here is derived from an EMBL/GenBank/DDBJ whole genome shotgun (WGS) entry which is preliminary data.</text>
</comment>
<comment type="similarity">
    <text evidence="1">Belongs to the ABC transporter superfamily.</text>
</comment>
<dbReference type="GO" id="GO:0016887">
    <property type="term" value="F:ATP hydrolysis activity"/>
    <property type="evidence" value="ECO:0007669"/>
    <property type="project" value="InterPro"/>
</dbReference>
<dbReference type="Pfam" id="PF00005">
    <property type="entry name" value="ABC_tran"/>
    <property type="match status" value="1"/>
</dbReference>
<dbReference type="Gene3D" id="3.40.50.300">
    <property type="entry name" value="P-loop containing nucleotide triphosphate hydrolases"/>
    <property type="match status" value="1"/>
</dbReference>
<gene>
    <name evidence="6" type="ORF">FD01_GL000325</name>
</gene>
<dbReference type="RefSeq" id="WP_056962989.1">
    <property type="nucleotide sequence ID" value="NZ_AZEU01000100.1"/>
</dbReference>
<dbReference type="InterPro" id="IPR027417">
    <property type="entry name" value="P-loop_NTPase"/>
</dbReference>
<dbReference type="PROSITE" id="PS00211">
    <property type="entry name" value="ABC_TRANSPORTER_1"/>
    <property type="match status" value="1"/>
</dbReference>
<evidence type="ECO:0000256" key="2">
    <source>
        <dbReference type="ARBA" id="ARBA00022448"/>
    </source>
</evidence>
<evidence type="ECO:0000256" key="4">
    <source>
        <dbReference type="ARBA" id="ARBA00022840"/>
    </source>
</evidence>
<dbReference type="PATRIC" id="fig|1423769.4.peg.351"/>
<dbReference type="PANTHER" id="PTHR43335">
    <property type="entry name" value="ABC TRANSPORTER, ATP-BINDING PROTEIN"/>
    <property type="match status" value="1"/>
</dbReference>
<evidence type="ECO:0000313" key="7">
    <source>
        <dbReference type="Proteomes" id="UP000051790"/>
    </source>
</evidence>
<dbReference type="EMBL" id="AZEU01000100">
    <property type="protein sequence ID" value="KRL47324.1"/>
    <property type="molecule type" value="Genomic_DNA"/>
</dbReference>